<feature type="region of interest" description="Disordered" evidence="1">
    <location>
        <begin position="70"/>
        <end position="90"/>
    </location>
</feature>
<proteinExistence type="predicted"/>
<evidence type="ECO:0000256" key="1">
    <source>
        <dbReference type="SAM" id="MobiDB-lite"/>
    </source>
</evidence>
<keyword evidence="3" id="KW-1185">Reference proteome</keyword>
<sequence length="90" mass="10533">MIVFDTIEIIDCPKHSNSNILYIQLFSYQLILIPKTYTLTLQISLQLTNIVCRKTMTIFIDNDMNTKKKNLTPLTNKQKNYHHHPIQPSS</sequence>
<accession>A0ABQ8J7T7</accession>
<gene>
    <name evidence="2" type="ORF">DERP_003990</name>
</gene>
<reference evidence="2 3" key="2">
    <citation type="journal article" date="2022" name="Mol. Biol. Evol.">
        <title>Comparative Genomics Reveals Insights into the Divergent Evolution of Astigmatic Mites and Household Pest Adaptations.</title>
        <authorList>
            <person name="Xiong Q."/>
            <person name="Wan A.T."/>
            <person name="Liu X."/>
            <person name="Fung C.S."/>
            <person name="Xiao X."/>
            <person name="Malainual N."/>
            <person name="Hou J."/>
            <person name="Wang L."/>
            <person name="Wang M."/>
            <person name="Yang K.Y."/>
            <person name="Cui Y."/>
            <person name="Leung E.L."/>
            <person name="Nong W."/>
            <person name="Shin S.K."/>
            <person name="Au S.W."/>
            <person name="Jeong K.Y."/>
            <person name="Chew F.T."/>
            <person name="Hui J.H."/>
            <person name="Leung T.F."/>
            <person name="Tungtrongchitr A."/>
            <person name="Zhong N."/>
            <person name="Liu Z."/>
            <person name="Tsui S.K."/>
        </authorList>
    </citation>
    <scope>NUCLEOTIDE SEQUENCE [LARGE SCALE GENOMIC DNA]</scope>
    <source>
        <strain evidence="2">Derp</strain>
    </source>
</reference>
<evidence type="ECO:0000313" key="3">
    <source>
        <dbReference type="Proteomes" id="UP000887458"/>
    </source>
</evidence>
<dbReference type="EMBL" id="NJHN03000062">
    <property type="protein sequence ID" value="KAH9418664.1"/>
    <property type="molecule type" value="Genomic_DNA"/>
</dbReference>
<protein>
    <submittedName>
        <fullName evidence="2">Uncharacterized protein</fullName>
    </submittedName>
</protein>
<feature type="compositionally biased region" description="Basic residues" evidence="1">
    <location>
        <begin position="79"/>
        <end position="90"/>
    </location>
</feature>
<name>A0ABQ8J7T7_DERPT</name>
<dbReference type="Proteomes" id="UP000887458">
    <property type="component" value="Unassembled WGS sequence"/>
</dbReference>
<organism evidence="2 3">
    <name type="scientific">Dermatophagoides pteronyssinus</name>
    <name type="common">European house dust mite</name>
    <dbReference type="NCBI Taxonomy" id="6956"/>
    <lineage>
        <taxon>Eukaryota</taxon>
        <taxon>Metazoa</taxon>
        <taxon>Ecdysozoa</taxon>
        <taxon>Arthropoda</taxon>
        <taxon>Chelicerata</taxon>
        <taxon>Arachnida</taxon>
        <taxon>Acari</taxon>
        <taxon>Acariformes</taxon>
        <taxon>Sarcoptiformes</taxon>
        <taxon>Astigmata</taxon>
        <taxon>Psoroptidia</taxon>
        <taxon>Analgoidea</taxon>
        <taxon>Pyroglyphidae</taxon>
        <taxon>Dermatophagoidinae</taxon>
        <taxon>Dermatophagoides</taxon>
    </lineage>
</organism>
<reference evidence="2 3" key="1">
    <citation type="journal article" date="2018" name="J. Allergy Clin. Immunol.">
        <title>High-quality assembly of Dermatophagoides pteronyssinus genome and transcriptome reveals a wide range of novel allergens.</title>
        <authorList>
            <person name="Liu X.Y."/>
            <person name="Yang K.Y."/>
            <person name="Wang M.Q."/>
            <person name="Kwok J.S."/>
            <person name="Zeng X."/>
            <person name="Yang Z."/>
            <person name="Xiao X.J."/>
            <person name="Lau C.P."/>
            <person name="Li Y."/>
            <person name="Huang Z.M."/>
            <person name="Ba J.G."/>
            <person name="Yim A.K."/>
            <person name="Ouyang C.Y."/>
            <person name="Ngai S.M."/>
            <person name="Chan T.F."/>
            <person name="Leung E.L."/>
            <person name="Liu L."/>
            <person name="Liu Z.G."/>
            <person name="Tsui S.K."/>
        </authorList>
    </citation>
    <scope>NUCLEOTIDE SEQUENCE [LARGE SCALE GENOMIC DNA]</scope>
    <source>
        <strain evidence="2">Derp</strain>
    </source>
</reference>
<comment type="caution">
    <text evidence="2">The sequence shown here is derived from an EMBL/GenBank/DDBJ whole genome shotgun (WGS) entry which is preliminary data.</text>
</comment>
<evidence type="ECO:0000313" key="2">
    <source>
        <dbReference type="EMBL" id="KAH9418664.1"/>
    </source>
</evidence>